<dbReference type="SUPFAM" id="SSF47240">
    <property type="entry name" value="Ferritin-like"/>
    <property type="match status" value="1"/>
</dbReference>
<dbReference type="Proteomes" id="UP000663836">
    <property type="component" value="Unassembled WGS sequence"/>
</dbReference>
<evidence type="ECO:0000313" key="5">
    <source>
        <dbReference type="Proteomes" id="UP000663874"/>
    </source>
</evidence>
<dbReference type="InterPro" id="IPR012347">
    <property type="entry name" value="Ferritin-like"/>
</dbReference>
<dbReference type="InterPro" id="IPR009078">
    <property type="entry name" value="Ferritin-like_SF"/>
</dbReference>
<dbReference type="Proteomes" id="UP000663864">
    <property type="component" value="Unassembled WGS sequence"/>
</dbReference>
<dbReference type="EMBL" id="CAJNOT010000737">
    <property type="protein sequence ID" value="CAF1068420.1"/>
    <property type="molecule type" value="Genomic_DNA"/>
</dbReference>
<keyword evidence="1" id="KW-0732">Signal</keyword>
<organism evidence="3 5">
    <name type="scientific">Rotaria sordida</name>
    <dbReference type="NCBI Taxonomy" id="392033"/>
    <lineage>
        <taxon>Eukaryota</taxon>
        <taxon>Metazoa</taxon>
        <taxon>Spiralia</taxon>
        <taxon>Gnathifera</taxon>
        <taxon>Rotifera</taxon>
        <taxon>Eurotatoria</taxon>
        <taxon>Bdelloidea</taxon>
        <taxon>Philodinida</taxon>
        <taxon>Philodinidae</taxon>
        <taxon>Rotaria</taxon>
    </lineage>
</organism>
<dbReference type="EMBL" id="CAJOBE010000143">
    <property type="protein sequence ID" value="CAF3579981.1"/>
    <property type="molecule type" value="Genomic_DNA"/>
</dbReference>
<gene>
    <name evidence="3" type="ORF">FNK824_LOCUS2378</name>
    <name evidence="4" type="ORF">JBS370_LOCUS18198</name>
    <name evidence="2" type="ORF">ZHD862_LOCUS15938</name>
</gene>
<proteinExistence type="predicted"/>
<feature type="signal peptide" evidence="1">
    <location>
        <begin position="1"/>
        <end position="22"/>
    </location>
</feature>
<evidence type="ECO:0000256" key="1">
    <source>
        <dbReference type="SAM" id="SignalP"/>
    </source>
</evidence>
<accession>A0A818LW25</accession>
<evidence type="ECO:0008006" key="6">
    <source>
        <dbReference type="Google" id="ProtNLM"/>
    </source>
</evidence>
<dbReference type="Proteomes" id="UP000663874">
    <property type="component" value="Unassembled WGS sequence"/>
</dbReference>
<comment type="caution">
    <text evidence="3">The sequence shown here is derived from an EMBL/GenBank/DDBJ whole genome shotgun (WGS) entry which is preliminary data.</text>
</comment>
<dbReference type="AlphaFoldDB" id="A0A818LW25"/>
<evidence type="ECO:0000313" key="2">
    <source>
        <dbReference type="EMBL" id="CAF1068420.1"/>
    </source>
</evidence>
<protein>
    <recommendedName>
        <fullName evidence="6">Ferritin</fullName>
    </recommendedName>
</protein>
<evidence type="ECO:0000313" key="3">
    <source>
        <dbReference type="EMBL" id="CAF3579981.1"/>
    </source>
</evidence>
<reference evidence="3" key="1">
    <citation type="submission" date="2021-02" db="EMBL/GenBank/DDBJ databases">
        <authorList>
            <person name="Nowell W R."/>
        </authorList>
    </citation>
    <scope>NUCLEOTIDE SEQUENCE</scope>
</reference>
<sequence>MMLRMLFFICVCLLVYIPHTSIQDVSISKDNVQPSLPRTIPSNTTETIEQLIRWLTEQQYQYEIAYYALTLTNVFPNFAKIFHEQSEQKYNDIKNLIRLSQILNLDINLRFISPNLVNRPIRFLSPDRINKTNFIEFFSMLKSHECEITFTTLSNAYRQAINMTVPLQIYLKEKLFMKQILTCKLISDLYRQLDRFIKPSSNDRSIPFSLIYIDSRAKLMLSQ</sequence>
<name>A0A818LW25_9BILA</name>
<dbReference type="EMBL" id="CAJOBD010002034">
    <property type="protein sequence ID" value="CAF3850191.1"/>
    <property type="molecule type" value="Genomic_DNA"/>
</dbReference>
<feature type="chain" id="PRO_5036233525" description="Ferritin" evidence="1">
    <location>
        <begin position="23"/>
        <end position="223"/>
    </location>
</feature>
<dbReference type="Gene3D" id="1.20.1260.10">
    <property type="match status" value="1"/>
</dbReference>
<evidence type="ECO:0000313" key="4">
    <source>
        <dbReference type="EMBL" id="CAF3850191.1"/>
    </source>
</evidence>